<dbReference type="OrthoDB" id="5242705at2759"/>
<dbReference type="PANTHER" id="PTHR35394:SF5">
    <property type="entry name" value="DUF3176 DOMAIN-CONTAINING PROTEIN"/>
    <property type="match status" value="1"/>
</dbReference>
<keyword evidence="2" id="KW-1185">Reference proteome</keyword>
<comment type="caution">
    <text evidence="1">The sequence shown here is derived from an EMBL/GenBank/DDBJ whole genome shotgun (WGS) entry which is preliminary data.</text>
</comment>
<gene>
    <name evidence="1" type="ORF">N0V84_001921</name>
</gene>
<reference evidence="1" key="1">
    <citation type="submission" date="2022-10" db="EMBL/GenBank/DDBJ databases">
        <title>Tapping the CABI collections for fungal endophytes: first genome assemblies for Collariella, Neodidymelliopsis, Ascochyta clinopodiicola, Didymella pomorum, Didymosphaeria variabile, Neocosmospora piperis and Neocucurbitaria cava.</title>
        <authorList>
            <person name="Hill R."/>
        </authorList>
    </citation>
    <scope>NUCLEOTIDE SEQUENCE</scope>
    <source>
        <strain evidence="1">IMI 366586</strain>
    </source>
</reference>
<proteinExistence type="predicted"/>
<dbReference type="Proteomes" id="UP001140502">
    <property type="component" value="Unassembled WGS sequence"/>
</dbReference>
<evidence type="ECO:0000313" key="2">
    <source>
        <dbReference type="Proteomes" id="UP001140502"/>
    </source>
</evidence>
<sequence length="202" mass="22712">MTSGKMDEGLIPVPFERMSGSWKTIEDDPAVLRVLQDTFGNSLARLNESGCQVIPRSNLQLRVLDQDNSINRALPNSTNIITTFDNAARLMSYQMRDIDGSSVQGDTQQWAIYIRVRWPLISGPAALLLATALFFGRVVAESRGIRLDTFKSEPLEMLLYGFDAKSREYLRANHKAGQSIEGEMIQLEEAVEGPELRLKHRQ</sequence>
<accession>A0A9W8WKK8</accession>
<dbReference type="PANTHER" id="PTHR35394">
    <property type="entry name" value="DUF3176 DOMAIN-CONTAINING PROTEIN"/>
    <property type="match status" value="1"/>
</dbReference>
<dbReference type="AlphaFoldDB" id="A0A9W8WKK8"/>
<evidence type="ECO:0000313" key="1">
    <source>
        <dbReference type="EMBL" id="KAJ4327671.1"/>
    </source>
</evidence>
<organism evidence="1 2">
    <name type="scientific">Fusarium piperis</name>
    <dbReference type="NCBI Taxonomy" id="1435070"/>
    <lineage>
        <taxon>Eukaryota</taxon>
        <taxon>Fungi</taxon>
        <taxon>Dikarya</taxon>
        <taxon>Ascomycota</taxon>
        <taxon>Pezizomycotina</taxon>
        <taxon>Sordariomycetes</taxon>
        <taxon>Hypocreomycetidae</taxon>
        <taxon>Hypocreales</taxon>
        <taxon>Nectriaceae</taxon>
        <taxon>Fusarium</taxon>
        <taxon>Fusarium solani species complex</taxon>
    </lineage>
</organism>
<dbReference type="EMBL" id="JAPEUR010000021">
    <property type="protein sequence ID" value="KAJ4327671.1"/>
    <property type="molecule type" value="Genomic_DNA"/>
</dbReference>
<name>A0A9W8WKK8_9HYPO</name>
<protein>
    <submittedName>
        <fullName evidence="1">Uncharacterized protein</fullName>
    </submittedName>
</protein>